<dbReference type="Proteomes" id="UP000054166">
    <property type="component" value="Unassembled WGS sequence"/>
</dbReference>
<dbReference type="EMBL" id="KN833025">
    <property type="protein sequence ID" value="KIM77452.1"/>
    <property type="molecule type" value="Genomic_DNA"/>
</dbReference>
<keyword evidence="3" id="KW-1185">Reference proteome</keyword>
<dbReference type="STRING" id="765440.A0A0C3BJA7"/>
<dbReference type="OrthoDB" id="10068793at2759"/>
<evidence type="ECO:0000313" key="2">
    <source>
        <dbReference type="EMBL" id="KIM77452.1"/>
    </source>
</evidence>
<reference evidence="2 3" key="1">
    <citation type="submission" date="2014-04" db="EMBL/GenBank/DDBJ databases">
        <authorList>
            <consortium name="DOE Joint Genome Institute"/>
            <person name="Kuo A."/>
            <person name="Tarkka M."/>
            <person name="Buscot F."/>
            <person name="Kohler A."/>
            <person name="Nagy L.G."/>
            <person name="Floudas D."/>
            <person name="Copeland A."/>
            <person name="Barry K.W."/>
            <person name="Cichocki N."/>
            <person name="Veneault-Fourrey C."/>
            <person name="LaButti K."/>
            <person name="Lindquist E.A."/>
            <person name="Lipzen A."/>
            <person name="Lundell T."/>
            <person name="Morin E."/>
            <person name="Murat C."/>
            <person name="Sun H."/>
            <person name="Tunlid A."/>
            <person name="Henrissat B."/>
            <person name="Grigoriev I.V."/>
            <person name="Hibbett D.S."/>
            <person name="Martin F."/>
            <person name="Nordberg H.P."/>
            <person name="Cantor M.N."/>
            <person name="Hua S.X."/>
        </authorList>
    </citation>
    <scope>NUCLEOTIDE SEQUENCE [LARGE SCALE GENOMIC DNA]</scope>
    <source>
        <strain evidence="2 3">F 1598</strain>
    </source>
</reference>
<dbReference type="HOGENOM" id="CLU_010457_2_0_1"/>
<evidence type="ECO:0000313" key="3">
    <source>
        <dbReference type="Proteomes" id="UP000054166"/>
    </source>
</evidence>
<protein>
    <recommendedName>
        <fullName evidence="1">DUF4139 domain-containing protein</fullName>
    </recommendedName>
</protein>
<dbReference type="AlphaFoldDB" id="A0A0C3BJA7"/>
<sequence length="582" mass="62515">MEHEADLLVTYAKTLNGEHVTPTAMIDFLKTFVDKGRENLKAVTEIDKNILEVNRMIERESAKVALKIGEANGQATIVVVASEDSKVEMKLTYIVSGVSWHPTYELHASTENGKPSSVISLHYRARIQQSTGEDWKNSALMLSTVASDMFAKSVPHLRMSKIDLGKPHGLFGQKNPLLSNTNNGFVNNASIGLMNNANVGFAKFAGPPNAFGQPQQQQQQQQSLFSQLATPPAPAAGFGAFGAPPASSGLFGVTPASAGGALFGGAPYSNAFGGGSTSGGAFGGSSFGASIPPTAAVHAAVLSQPEDDTLSSFEEITSPGPFSEPTTIVTESPLSATYAVEGESTIPSDGVAHQVSIAVLSFESKVTHVCCPKIEARVYLQCEVKNTSEFRLLPGPVSVFLDDSYVSKTLIQNAQYYAYQDINPSDTFDCTLGADPATRLSYSRSFKTVRNSGGTFAEVSNTTIYTNTTTIHNKHRFPLSEIIIRDVIPISQDKRVKVHLRKPDGLVNAKDGQVVDLKKLKDGLKVRWSSLVDGKGGEKEGRFEFMWKVDAGVSITVQSEWEVKAPADVDWHESSPTSLFGQ</sequence>
<feature type="domain" description="DUF4139" evidence="1">
    <location>
        <begin position="90"/>
        <end position="566"/>
    </location>
</feature>
<dbReference type="PANTHER" id="PTHR31005">
    <property type="entry name" value="DUF4139 DOMAIN-CONTAINING PROTEIN"/>
    <property type="match status" value="1"/>
</dbReference>
<dbReference type="Pfam" id="PF13598">
    <property type="entry name" value="DUF4139"/>
    <property type="match status" value="1"/>
</dbReference>
<accession>A0A0C3BJA7</accession>
<organism evidence="2 3">
    <name type="scientific">Piloderma croceum (strain F 1598)</name>
    <dbReference type="NCBI Taxonomy" id="765440"/>
    <lineage>
        <taxon>Eukaryota</taxon>
        <taxon>Fungi</taxon>
        <taxon>Dikarya</taxon>
        <taxon>Basidiomycota</taxon>
        <taxon>Agaricomycotina</taxon>
        <taxon>Agaricomycetes</taxon>
        <taxon>Agaricomycetidae</taxon>
        <taxon>Atheliales</taxon>
        <taxon>Atheliaceae</taxon>
        <taxon>Piloderma</taxon>
    </lineage>
</organism>
<name>A0A0C3BJA7_PILCF</name>
<dbReference type="InterPro" id="IPR011935">
    <property type="entry name" value="CHP02231"/>
</dbReference>
<dbReference type="InterPro" id="IPR037291">
    <property type="entry name" value="DUF4139"/>
</dbReference>
<evidence type="ECO:0000259" key="1">
    <source>
        <dbReference type="Pfam" id="PF13598"/>
    </source>
</evidence>
<gene>
    <name evidence="2" type="ORF">PILCRDRAFT_12084</name>
</gene>
<reference evidence="3" key="2">
    <citation type="submission" date="2015-01" db="EMBL/GenBank/DDBJ databases">
        <title>Evolutionary Origins and Diversification of the Mycorrhizal Mutualists.</title>
        <authorList>
            <consortium name="DOE Joint Genome Institute"/>
            <consortium name="Mycorrhizal Genomics Consortium"/>
            <person name="Kohler A."/>
            <person name="Kuo A."/>
            <person name="Nagy L.G."/>
            <person name="Floudas D."/>
            <person name="Copeland A."/>
            <person name="Barry K.W."/>
            <person name="Cichocki N."/>
            <person name="Veneault-Fourrey C."/>
            <person name="LaButti K."/>
            <person name="Lindquist E.A."/>
            <person name="Lipzen A."/>
            <person name="Lundell T."/>
            <person name="Morin E."/>
            <person name="Murat C."/>
            <person name="Riley R."/>
            <person name="Ohm R."/>
            <person name="Sun H."/>
            <person name="Tunlid A."/>
            <person name="Henrissat B."/>
            <person name="Grigoriev I.V."/>
            <person name="Hibbett D.S."/>
            <person name="Martin F."/>
        </authorList>
    </citation>
    <scope>NUCLEOTIDE SEQUENCE [LARGE SCALE GENOMIC DNA]</scope>
    <source>
        <strain evidence="3">F 1598</strain>
    </source>
</reference>
<dbReference type="InParanoid" id="A0A0C3BJA7"/>
<dbReference type="NCBIfam" id="TIGR02231">
    <property type="entry name" value="mucoidy inhibitor MuiA family protein"/>
    <property type="match status" value="1"/>
</dbReference>
<dbReference type="PANTHER" id="PTHR31005:SF8">
    <property type="entry name" value="DUF4139 DOMAIN-CONTAINING PROTEIN"/>
    <property type="match status" value="1"/>
</dbReference>
<proteinExistence type="predicted"/>